<dbReference type="STRING" id="28083.Lbir_1433"/>
<dbReference type="Gene3D" id="3.40.50.140">
    <property type="match status" value="1"/>
</dbReference>
<dbReference type="Proteomes" id="UP000054735">
    <property type="component" value="Unassembled WGS sequence"/>
</dbReference>
<dbReference type="PRINTS" id="PR00417">
    <property type="entry name" value="PRTPISMRASEI"/>
</dbReference>
<dbReference type="Proteomes" id="UP000255066">
    <property type="component" value="Unassembled WGS sequence"/>
</dbReference>
<dbReference type="InterPro" id="IPR003601">
    <property type="entry name" value="Topo_IA_2"/>
</dbReference>
<dbReference type="InterPro" id="IPR006171">
    <property type="entry name" value="TOPRIM_dom"/>
</dbReference>
<dbReference type="GO" id="GO:0003677">
    <property type="term" value="F:DNA binding"/>
    <property type="evidence" value="ECO:0007669"/>
    <property type="project" value="UniProtKB-KW"/>
</dbReference>
<comment type="catalytic activity">
    <reaction evidence="1">
        <text>ATP-independent breakage of single-stranded DNA, followed by passage and rejoining.</text>
        <dbReference type="EC" id="5.6.2.1"/>
    </reaction>
</comment>
<dbReference type="InterPro" id="IPR003602">
    <property type="entry name" value="Topo_IA_DNA-bd_dom"/>
</dbReference>
<evidence type="ECO:0000256" key="1">
    <source>
        <dbReference type="ARBA" id="ARBA00000213"/>
    </source>
</evidence>
<dbReference type="PANTHER" id="PTHR11390">
    <property type="entry name" value="PROKARYOTIC DNA TOPOISOMERASE"/>
    <property type="match status" value="1"/>
</dbReference>
<evidence type="ECO:0000259" key="13">
    <source>
        <dbReference type="PROSITE" id="PS50880"/>
    </source>
</evidence>
<dbReference type="PROSITE" id="PS52039">
    <property type="entry name" value="TOPO_IA_2"/>
    <property type="match status" value="1"/>
</dbReference>
<gene>
    <name evidence="16" type="primary">topB</name>
    <name evidence="15" type="synonym">topA_2</name>
    <name evidence="15" type="ORF">Lbir_1433</name>
    <name evidence="16" type="ORF">NCTC12437_03137</name>
</gene>
<dbReference type="RefSeq" id="WP_058523499.1">
    <property type="nucleotide sequence ID" value="NZ_CAAAHV010000033.1"/>
</dbReference>
<dbReference type="GO" id="GO:0006265">
    <property type="term" value="P:DNA topological change"/>
    <property type="evidence" value="ECO:0007669"/>
    <property type="project" value="InterPro"/>
</dbReference>
<dbReference type="NCBIfam" id="NF005829">
    <property type="entry name" value="PRK07726.1"/>
    <property type="match status" value="1"/>
</dbReference>
<reference evidence="16 18" key="2">
    <citation type="submission" date="2018-06" db="EMBL/GenBank/DDBJ databases">
        <authorList>
            <consortium name="Pathogen Informatics"/>
            <person name="Doyle S."/>
        </authorList>
    </citation>
    <scope>NUCLEOTIDE SEQUENCE [LARGE SCALE GENOMIC DNA]</scope>
    <source>
        <strain evidence="16 18">NCTC12437</strain>
    </source>
</reference>
<evidence type="ECO:0000256" key="5">
    <source>
        <dbReference type="ARBA" id="ARBA00022842"/>
    </source>
</evidence>
<dbReference type="InterPro" id="IPR005738">
    <property type="entry name" value="TopoIII"/>
</dbReference>
<dbReference type="InterPro" id="IPR013824">
    <property type="entry name" value="Topo_IA_cen_sub1"/>
</dbReference>
<comment type="similarity">
    <text evidence="2">Belongs to the type IA topoisomerase family.</text>
</comment>
<evidence type="ECO:0000313" key="18">
    <source>
        <dbReference type="Proteomes" id="UP000255066"/>
    </source>
</evidence>
<evidence type="ECO:0000256" key="10">
    <source>
        <dbReference type="ARBA" id="ARBA00031985"/>
    </source>
</evidence>
<reference evidence="15 17" key="1">
    <citation type="submission" date="2015-11" db="EMBL/GenBank/DDBJ databases">
        <title>Genomic analysis of 38 Legionella species identifies large and diverse effector repertoires.</title>
        <authorList>
            <person name="Burstein D."/>
            <person name="Amaro F."/>
            <person name="Zusman T."/>
            <person name="Lifshitz Z."/>
            <person name="Cohen O."/>
            <person name="Gilbert J.A."/>
            <person name="Pupko T."/>
            <person name="Shuman H.A."/>
            <person name="Segal G."/>
        </authorList>
    </citation>
    <scope>NUCLEOTIDE SEQUENCE [LARGE SCALE GENOMIC DNA]</scope>
    <source>
        <strain evidence="15 17">CDC#1407-AL-14</strain>
    </source>
</reference>
<keyword evidence="8 16" id="KW-0413">Isomerase</keyword>
<keyword evidence="5" id="KW-0460">Magnesium</keyword>
<dbReference type="PROSITE" id="PS50880">
    <property type="entry name" value="TOPRIM"/>
    <property type="match status" value="1"/>
</dbReference>
<dbReference type="Pfam" id="PF01131">
    <property type="entry name" value="Topoisom_bac"/>
    <property type="match status" value="1"/>
</dbReference>
<dbReference type="SMART" id="SM00493">
    <property type="entry name" value="TOPRIM"/>
    <property type="match status" value="1"/>
</dbReference>
<evidence type="ECO:0000256" key="4">
    <source>
        <dbReference type="ARBA" id="ARBA00022723"/>
    </source>
</evidence>
<dbReference type="InterPro" id="IPR034144">
    <property type="entry name" value="TOPRIM_TopoIII"/>
</dbReference>
<dbReference type="GO" id="GO:0006281">
    <property type="term" value="P:DNA repair"/>
    <property type="evidence" value="ECO:0007669"/>
    <property type="project" value="TreeGrafter"/>
</dbReference>
<dbReference type="Pfam" id="PF01751">
    <property type="entry name" value="Toprim"/>
    <property type="match status" value="1"/>
</dbReference>
<dbReference type="InterPro" id="IPR013825">
    <property type="entry name" value="Topo_IA_cen_sub2"/>
</dbReference>
<dbReference type="EMBL" id="UGNW01000002">
    <property type="protein sequence ID" value="STX60847.1"/>
    <property type="molecule type" value="Genomic_DNA"/>
</dbReference>
<dbReference type="GO" id="GO:0043597">
    <property type="term" value="C:cytoplasmic replication fork"/>
    <property type="evidence" value="ECO:0007669"/>
    <property type="project" value="TreeGrafter"/>
</dbReference>
<dbReference type="AlphaFoldDB" id="A0A378JSC6"/>
<dbReference type="GO" id="GO:0003917">
    <property type="term" value="F:DNA topoisomerase type I (single strand cut, ATP-independent) activity"/>
    <property type="evidence" value="ECO:0007669"/>
    <property type="project" value="UniProtKB-EC"/>
</dbReference>
<evidence type="ECO:0000256" key="9">
    <source>
        <dbReference type="ARBA" id="ARBA00030003"/>
    </source>
</evidence>
<dbReference type="EMBL" id="LNXT01000018">
    <property type="protein sequence ID" value="KTC71797.1"/>
    <property type="molecule type" value="Genomic_DNA"/>
</dbReference>
<dbReference type="SMART" id="SM00437">
    <property type="entry name" value="TOP1Ac"/>
    <property type="match status" value="1"/>
</dbReference>
<dbReference type="CDD" id="cd00186">
    <property type="entry name" value="TOP1Ac"/>
    <property type="match status" value="1"/>
</dbReference>
<dbReference type="InterPro" id="IPR013497">
    <property type="entry name" value="Topo_IA_cen"/>
</dbReference>
<dbReference type="EC" id="5.6.2.1" evidence="3"/>
<evidence type="ECO:0000313" key="17">
    <source>
        <dbReference type="Proteomes" id="UP000054735"/>
    </source>
</evidence>
<feature type="domain" description="Topo IA-type catalytic" evidence="14">
    <location>
        <begin position="158"/>
        <end position="608"/>
    </location>
</feature>
<dbReference type="SMART" id="SM00436">
    <property type="entry name" value="TOP1Bc"/>
    <property type="match status" value="1"/>
</dbReference>
<evidence type="ECO:0000256" key="11">
    <source>
        <dbReference type="ARBA" id="ARBA00032235"/>
    </source>
</evidence>
<dbReference type="InterPro" id="IPR013826">
    <property type="entry name" value="Topo_IA_cen_sub3"/>
</dbReference>
<evidence type="ECO:0000259" key="14">
    <source>
        <dbReference type="PROSITE" id="PS52039"/>
    </source>
</evidence>
<dbReference type="SUPFAM" id="SSF56712">
    <property type="entry name" value="Prokaryotic type I DNA topoisomerase"/>
    <property type="match status" value="1"/>
</dbReference>
<sequence>MRLFIAEKPSVARAIADELGVTAKEEGYIICGQDKITWCFGHLLELAEPDRYLSEDIPKSSKTGKKLWRAEDLPIIPEQWIIEPKADTKKQLNLIGALLKEATLIINAGDADREGQLLIDEVLRYFNNQKPVQRFWVAAHDAISLQRGLASLKDNQVYFGLGQAALARSQADWLIGMNLSRAYTLNASKNGARALVTVGRVQTPTLKLVVDRDRQITAFQSKPFYTIQAVFSDQGQTFLAEFKPNASQPGLDEDNRLIDLSIANSLVERVSNRPGTVTSYQNEFQVKQHPRAYSLSDLTLEGSNRYGYSAAEVLEVVQALYETHKLTTYPRTDCGYLPESQFNDASTILDILGRVNPELLPLIEKANPSVKSKTWNDKKVTVHFGIIPTMHPGSTEGLTPREKTLYKLIVKRYIAQFYPLHEFESTLINIEVDFLHFIAKGKTIVQNGWLDVYPRISEESELEEEVQRLPLLSEGSPVQCMKASRTDTKTKPPARFTEGTLIRAMENIHQFIADNEHKKMLRDGDGIGTPATRGSILKELKNRGFIEPQGKNIVSTALGQSIVDSLPEMVKSPILTAMFERILKTIEQESAHFTSFMEKQTAFVKEQVHLANQQVIRLQGAKNGAELSLFECHCCHQKLIKRKGKNGYWWACSAYPTCKQTYSDLKGKPQYTLKKETTHA</sequence>
<proteinExistence type="inferred from homology"/>
<accession>A0A378JSC6</accession>
<keyword evidence="17" id="KW-1185">Reference proteome</keyword>
<keyword evidence="6" id="KW-0799">Topoisomerase</keyword>
<evidence type="ECO:0000313" key="16">
    <source>
        <dbReference type="EMBL" id="STX60847.1"/>
    </source>
</evidence>
<dbReference type="PROSITE" id="PS00396">
    <property type="entry name" value="TOPO_IA_1"/>
    <property type="match status" value="1"/>
</dbReference>
<dbReference type="GO" id="GO:0046872">
    <property type="term" value="F:metal ion binding"/>
    <property type="evidence" value="ECO:0007669"/>
    <property type="project" value="UniProtKB-KW"/>
</dbReference>
<dbReference type="SUPFAM" id="SSF57783">
    <property type="entry name" value="Zinc beta-ribbon"/>
    <property type="match status" value="1"/>
</dbReference>
<protein>
    <recommendedName>
        <fullName evidence="3">DNA topoisomerase</fullName>
        <ecNumber evidence="3">5.6.2.1</ecNumber>
    </recommendedName>
    <alternativeName>
        <fullName evidence="12">Omega-protein</fullName>
    </alternativeName>
    <alternativeName>
        <fullName evidence="11">Relaxing enzyme</fullName>
    </alternativeName>
    <alternativeName>
        <fullName evidence="9">Swivelase</fullName>
    </alternativeName>
    <alternativeName>
        <fullName evidence="10">Untwisting enzyme</fullName>
    </alternativeName>
</protein>
<keyword evidence="4" id="KW-0479">Metal-binding</keyword>
<evidence type="ECO:0000256" key="12">
    <source>
        <dbReference type="ARBA" id="ARBA00032877"/>
    </source>
</evidence>
<dbReference type="InterPro" id="IPR023405">
    <property type="entry name" value="Topo_IA_core_domain"/>
</dbReference>
<feature type="domain" description="Toprim" evidence="13">
    <location>
        <begin position="1"/>
        <end position="143"/>
    </location>
</feature>
<dbReference type="NCBIfam" id="TIGR01056">
    <property type="entry name" value="topB"/>
    <property type="match status" value="1"/>
</dbReference>
<dbReference type="CDD" id="cd03362">
    <property type="entry name" value="TOPRIM_TopoIA_TopoIII"/>
    <property type="match status" value="1"/>
</dbReference>
<evidence type="ECO:0000256" key="7">
    <source>
        <dbReference type="ARBA" id="ARBA00023125"/>
    </source>
</evidence>
<dbReference type="PANTHER" id="PTHR11390:SF21">
    <property type="entry name" value="DNA TOPOISOMERASE 3-ALPHA"/>
    <property type="match status" value="1"/>
</dbReference>
<evidence type="ECO:0000256" key="2">
    <source>
        <dbReference type="ARBA" id="ARBA00009446"/>
    </source>
</evidence>
<evidence type="ECO:0000256" key="8">
    <source>
        <dbReference type="ARBA" id="ARBA00023235"/>
    </source>
</evidence>
<dbReference type="Gene3D" id="2.70.20.10">
    <property type="entry name" value="Topoisomerase I, domain 3"/>
    <property type="match status" value="1"/>
</dbReference>
<dbReference type="OrthoDB" id="9803554at2"/>
<dbReference type="InterPro" id="IPR023406">
    <property type="entry name" value="Topo_IA_AS"/>
</dbReference>
<keyword evidence="7" id="KW-0238">DNA-binding</keyword>
<dbReference type="InterPro" id="IPR000380">
    <property type="entry name" value="Topo_IA"/>
</dbReference>
<dbReference type="Gene3D" id="3.30.65.10">
    <property type="entry name" value="Bacterial Topoisomerase I, domain 1"/>
    <property type="match status" value="1"/>
</dbReference>
<evidence type="ECO:0000256" key="6">
    <source>
        <dbReference type="ARBA" id="ARBA00023029"/>
    </source>
</evidence>
<dbReference type="Gene3D" id="1.10.460.10">
    <property type="entry name" value="Topoisomerase I, domain 2"/>
    <property type="match status" value="1"/>
</dbReference>
<evidence type="ECO:0000313" key="15">
    <source>
        <dbReference type="EMBL" id="KTC71797.1"/>
    </source>
</evidence>
<name>A0A378JSC6_9GAMM</name>
<dbReference type="GO" id="GO:0006310">
    <property type="term" value="P:DNA recombination"/>
    <property type="evidence" value="ECO:0007669"/>
    <property type="project" value="TreeGrafter"/>
</dbReference>
<evidence type="ECO:0000256" key="3">
    <source>
        <dbReference type="ARBA" id="ARBA00012891"/>
    </source>
</evidence>
<organism evidence="16 18">
    <name type="scientific">Legionella birminghamensis</name>
    <dbReference type="NCBI Taxonomy" id="28083"/>
    <lineage>
        <taxon>Bacteria</taxon>
        <taxon>Pseudomonadati</taxon>
        <taxon>Pseudomonadota</taxon>
        <taxon>Gammaproteobacteria</taxon>
        <taxon>Legionellales</taxon>
        <taxon>Legionellaceae</taxon>
        <taxon>Legionella</taxon>
    </lineage>
</organism>
<dbReference type="Gene3D" id="1.10.290.10">
    <property type="entry name" value="Topoisomerase I, domain 4"/>
    <property type="match status" value="1"/>
</dbReference>